<reference evidence="2 5" key="2">
    <citation type="submission" date="2020-08" db="EMBL/GenBank/DDBJ databases">
        <title>Genome public.</title>
        <authorList>
            <person name="Liu C."/>
            <person name="Sun Q."/>
        </authorList>
    </citation>
    <scope>NUCLEOTIDE SEQUENCE [LARGE SCALE GENOMIC DNA]</scope>
    <source>
        <strain evidence="2 5">426_9</strain>
    </source>
</reference>
<dbReference type="InterPro" id="IPR025905">
    <property type="entry name" value="NVEALA"/>
</dbReference>
<comment type="caution">
    <text evidence="3">The sequence shown here is derived from an EMBL/GenBank/DDBJ whole genome shotgun (WGS) entry which is preliminary data.</text>
</comment>
<dbReference type="RefSeq" id="WP_115499714.1">
    <property type="nucleotide sequence ID" value="NZ_JACRTI010000023.1"/>
</dbReference>
<evidence type="ECO:0000313" key="2">
    <source>
        <dbReference type="EMBL" id="MBC8602205.1"/>
    </source>
</evidence>
<dbReference type="Pfam" id="PF14055">
    <property type="entry name" value="NVEALA"/>
    <property type="match status" value="1"/>
</dbReference>
<name>A0A3D8HDS8_9BACT</name>
<evidence type="ECO:0000256" key="1">
    <source>
        <dbReference type="SAM" id="SignalP"/>
    </source>
</evidence>
<keyword evidence="1" id="KW-0732">Signal</keyword>
<evidence type="ECO:0000313" key="4">
    <source>
        <dbReference type="Proteomes" id="UP000256321"/>
    </source>
</evidence>
<keyword evidence="5" id="KW-1185">Reference proteome</keyword>
<protein>
    <submittedName>
        <fullName evidence="2">NVEALA domain-containing protein</fullName>
    </submittedName>
</protein>
<reference evidence="3 4" key="1">
    <citation type="submission" date="2018-07" db="EMBL/GenBank/DDBJ databases">
        <title>Parabacteroides acidifaciens nov. sp., isolated from human feces.</title>
        <authorList>
            <person name="Wang Y.J."/>
        </authorList>
    </citation>
    <scope>NUCLEOTIDE SEQUENCE [LARGE SCALE GENOMIC DNA]</scope>
    <source>
        <strain evidence="3 4">426-9</strain>
    </source>
</reference>
<gene>
    <name evidence="3" type="ORF">DWU89_11095</name>
    <name evidence="2" type="ORF">H8784_10815</name>
</gene>
<organism evidence="3 4">
    <name type="scientific">Parabacteroides acidifaciens</name>
    <dbReference type="NCBI Taxonomy" id="2290935"/>
    <lineage>
        <taxon>Bacteria</taxon>
        <taxon>Pseudomonadati</taxon>
        <taxon>Bacteroidota</taxon>
        <taxon>Bacteroidia</taxon>
        <taxon>Bacteroidales</taxon>
        <taxon>Tannerellaceae</taxon>
        <taxon>Parabacteroides</taxon>
    </lineage>
</organism>
<evidence type="ECO:0000313" key="5">
    <source>
        <dbReference type="Proteomes" id="UP000629596"/>
    </source>
</evidence>
<feature type="signal peptide" evidence="1">
    <location>
        <begin position="1"/>
        <end position="23"/>
    </location>
</feature>
<dbReference type="Proteomes" id="UP000256321">
    <property type="component" value="Unassembled WGS sequence"/>
</dbReference>
<dbReference type="EMBL" id="QREV01000023">
    <property type="protein sequence ID" value="RDU49106.1"/>
    <property type="molecule type" value="Genomic_DNA"/>
</dbReference>
<proteinExistence type="predicted"/>
<dbReference type="Proteomes" id="UP000629596">
    <property type="component" value="Unassembled WGS sequence"/>
</dbReference>
<dbReference type="AlphaFoldDB" id="A0A3D8HDS8"/>
<sequence length="76" mass="8484">MKKKTLLKLIFTASCLLATYSLLNNHETTTLNKLAFQNIEALASGENDDNAYCLGYGSIDCRTVKVEYKVTNFSLD</sequence>
<dbReference type="EMBL" id="JACRTI010000023">
    <property type="protein sequence ID" value="MBC8602205.1"/>
    <property type="molecule type" value="Genomic_DNA"/>
</dbReference>
<feature type="chain" id="PRO_5017629669" evidence="1">
    <location>
        <begin position="24"/>
        <end position="76"/>
    </location>
</feature>
<evidence type="ECO:0000313" key="3">
    <source>
        <dbReference type="EMBL" id="RDU49106.1"/>
    </source>
</evidence>
<accession>A0A3D8HDS8</accession>